<evidence type="ECO:0000313" key="2">
    <source>
        <dbReference type="EMBL" id="KAF1001461.1"/>
    </source>
</evidence>
<keyword evidence="3" id="KW-1185">Reference proteome</keyword>
<dbReference type="AlphaFoldDB" id="A0A6L5B717"/>
<evidence type="ECO:0000256" key="1">
    <source>
        <dbReference type="SAM" id="MobiDB-lite"/>
    </source>
</evidence>
<gene>
    <name evidence="2" type="ORF">AG4045_009208</name>
</gene>
<organism evidence="2 3">
    <name type="scientific">Apium graveolens</name>
    <name type="common">Celery</name>
    <dbReference type="NCBI Taxonomy" id="4045"/>
    <lineage>
        <taxon>Eukaryota</taxon>
        <taxon>Viridiplantae</taxon>
        <taxon>Streptophyta</taxon>
        <taxon>Embryophyta</taxon>
        <taxon>Tracheophyta</taxon>
        <taxon>Spermatophyta</taxon>
        <taxon>Magnoliopsida</taxon>
        <taxon>eudicotyledons</taxon>
        <taxon>Gunneridae</taxon>
        <taxon>Pentapetalae</taxon>
        <taxon>asterids</taxon>
        <taxon>campanulids</taxon>
        <taxon>Apiales</taxon>
        <taxon>Apiaceae</taxon>
        <taxon>Apioideae</taxon>
        <taxon>apioid superclade</taxon>
        <taxon>Apieae</taxon>
        <taxon>Apium</taxon>
    </lineage>
</organism>
<comment type="caution">
    <text evidence="2">The sequence shown here is derived from an EMBL/GenBank/DDBJ whole genome shotgun (WGS) entry which is preliminary data.</text>
</comment>
<protein>
    <submittedName>
        <fullName evidence="2">Uncharacterized protein</fullName>
    </submittedName>
</protein>
<name>A0A6L5B717_APIGR</name>
<dbReference type="Proteomes" id="UP000593563">
    <property type="component" value="Unassembled WGS sequence"/>
</dbReference>
<evidence type="ECO:0000313" key="3">
    <source>
        <dbReference type="Proteomes" id="UP000593563"/>
    </source>
</evidence>
<feature type="region of interest" description="Disordered" evidence="1">
    <location>
        <begin position="1"/>
        <end position="31"/>
    </location>
</feature>
<dbReference type="EMBL" id="WRXP01004308">
    <property type="protein sequence ID" value="KAF1001461.1"/>
    <property type="molecule type" value="Genomic_DNA"/>
</dbReference>
<accession>A0A6L5B717</accession>
<proteinExistence type="predicted"/>
<reference evidence="2" key="1">
    <citation type="submission" date="2020-01" db="EMBL/GenBank/DDBJ databases">
        <title>The Celery Genome Sequence Reveals Sequential Paleo-tetraploidization, Resistance Gene Elimination, Karyotype Evolution, and Functional Innovation in Apiales.</title>
        <authorList>
            <person name="Song X."/>
        </authorList>
    </citation>
    <scope>NUCLEOTIDE SEQUENCE</scope>
    <source>
        <tissue evidence="2">Leaf</tissue>
    </source>
</reference>
<sequence length="101" mass="10018">MHLTTNPTISQGRHTTNNVHAAQHAQHTTVPTSSGVIVESGFDSGSALPSVVMGRITAGGISVAGKLSTGSVTAVLVGVSVAVVLPASCVGTSSDMIPIVK</sequence>